<dbReference type="RefSeq" id="WP_207648333.1">
    <property type="nucleotide sequence ID" value="NZ_FQZS01000012.1"/>
</dbReference>
<feature type="signal peptide" evidence="3">
    <location>
        <begin position="1"/>
        <end position="24"/>
    </location>
</feature>
<feature type="domain" description="Peptidoglycan hydrolase PcsB coiled-coil" evidence="4">
    <location>
        <begin position="104"/>
        <end position="174"/>
    </location>
</feature>
<evidence type="ECO:0000259" key="4">
    <source>
        <dbReference type="Pfam" id="PF24568"/>
    </source>
</evidence>
<feature type="chain" id="PRO_5012567795" description="Peptidoglycan hydrolase PcsB coiled-coil domain-containing protein" evidence="3">
    <location>
        <begin position="25"/>
        <end position="197"/>
    </location>
</feature>
<name>A0A1M6FLL1_9FIRM</name>
<dbReference type="STRING" id="1122184.SAMN02745176_02033"/>
<feature type="non-terminal residue" evidence="5">
    <location>
        <position position="197"/>
    </location>
</feature>
<feature type="coiled-coil region" evidence="2">
    <location>
        <begin position="164"/>
        <end position="195"/>
    </location>
</feature>
<dbReference type="Gene3D" id="6.10.250.3150">
    <property type="match status" value="1"/>
</dbReference>
<protein>
    <recommendedName>
        <fullName evidence="4">Peptidoglycan hydrolase PcsB coiled-coil domain-containing protein</fullName>
    </recommendedName>
</protein>
<evidence type="ECO:0000256" key="1">
    <source>
        <dbReference type="ARBA" id="ARBA00022729"/>
    </source>
</evidence>
<reference evidence="5 6" key="1">
    <citation type="submission" date="2016-11" db="EMBL/GenBank/DDBJ databases">
        <authorList>
            <person name="Jaros S."/>
            <person name="Januszkiewicz K."/>
            <person name="Wedrychowicz H."/>
        </authorList>
    </citation>
    <scope>NUCLEOTIDE SEQUENCE [LARGE SCALE GENOMIC DNA]</scope>
    <source>
        <strain evidence="5 6">DSM 19022</strain>
    </source>
</reference>
<dbReference type="EMBL" id="FQZS01000012">
    <property type="protein sequence ID" value="SHI98546.1"/>
    <property type="molecule type" value="Genomic_DNA"/>
</dbReference>
<sequence>MKHIRCIALLMAIIFSLSASPVYGQRYYDDVKELQKKLEETRKKIELTKTQKTAKQKESKNISNQIVELDRKLEEAEKNLEIVEGQLSDLEGKIAITQRELDRATEEAQAQKELLNKRVRIMYQNGSTSYLAVILNATSFSDFISRLDLMRKIINYDVNLLKERKTIRDNIDEKKQQLEYEQQQKEALKNELNSKRE</sequence>
<evidence type="ECO:0000313" key="5">
    <source>
        <dbReference type="EMBL" id="SHI98546.1"/>
    </source>
</evidence>
<proteinExistence type="predicted"/>
<dbReference type="Pfam" id="PF24568">
    <property type="entry name" value="CC_PcsB"/>
    <property type="match status" value="1"/>
</dbReference>
<keyword evidence="6" id="KW-1185">Reference proteome</keyword>
<dbReference type="SUPFAM" id="SSF57997">
    <property type="entry name" value="Tropomyosin"/>
    <property type="match status" value="1"/>
</dbReference>
<keyword evidence="2" id="KW-0175">Coiled coil</keyword>
<dbReference type="InterPro" id="IPR057309">
    <property type="entry name" value="PcsB_CC"/>
</dbReference>
<keyword evidence="1 3" id="KW-0732">Signal</keyword>
<accession>A0A1M6FLL1</accession>
<dbReference type="Proteomes" id="UP000184442">
    <property type="component" value="Unassembled WGS sequence"/>
</dbReference>
<evidence type="ECO:0000256" key="3">
    <source>
        <dbReference type="SAM" id="SignalP"/>
    </source>
</evidence>
<gene>
    <name evidence="5" type="ORF">SAMN02745176_02033</name>
</gene>
<evidence type="ECO:0000313" key="6">
    <source>
        <dbReference type="Proteomes" id="UP000184442"/>
    </source>
</evidence>
<dbReference type="AlphaFoldDB" id="A0A1M6FLL1"/>
<organism evidence="5 6">
    <name type="scientific">Lutispora thermophila DSM 19022</name>
    <dbReference type="NCBI Taxonomy" id="1122184"/>
    <lineage>
        <taxon>Bacteria</taxon>
        <taxon>Bacillati</taxon>
        <taxon>Bacillota</taxon>
        <taxon>Clostridia</taxon>
        <taxon>Lutisporales</taxon>
        <taxon>Lutisporaceae</taxon>
        <taxon>Lutispora</taxon>
    </lineage>
</organism>
<feature type="coiled-coil region" evidence="2">
    <location>
        <begin position="24"/>
        <end position="118"/>
    </location>
</feature>
<evidence type="ECO:0000256" key="2">
    <source>
        <dbReference type="SAM" id="Coils"/>
    </source>
</evidence>